<dbReference type="EMBL" id="JACBZM010000001">
    <property type="protein sequence ID" value="NYI44592.1"/>
    <property type="molecule type" value="Genomic_DNA"/>
</dbReference>
<sequence length="194" mass="19317">MRPLARPLVVTATALLLGLSLTGCGSDDDKASGDATPSAAGSSSAATDGPVGAATDDTAGTEGATAPSPLPADSELCTALADIIEVVDPITAAPDESQWAEIQDVYAALGEVDLPAGTPARDREGRDASVRAITSLSWAEAKRAFASDSGEVPGLTAEENAKAAEFFNWAGQQCPSVLGTADGGTAAPSSITTQ</sequence>
<dbReference type="Proteomes" id="UP000562045">
    <property type="component" value="Unassembled WGS sequence"/>
</dbReference>
<dbReference type="RefSeq" id="WP_179648400.1">
    <property type="nucleotide sequence ID" value="NZ_JACBZM010000001.1"/>
</dbReference>
<feature type="chain" id="PRO_5039270372" evidence="2">
    <location>
        <begin position="26"/>
        <end position="194"/>
    </location>
</feature>
<evidence type="ECO:0000313" key="3">
    <source>
        <dbReference type="EMBL" id="NYI44592.1"/>
    </source>
</evidence>
<feature type="compositionally biased region" description="Low complexity" evidence="1">
    <location>
        <begin position="33"/>
        <end position="66"/>
    </location>
</feature>
<name>A0A7Y9ZFQ2_9ACTN</name>
<evidence type="ECO:0000313" key="4">
    <source>
        <dbReference type="Proteomes" id="UP000562045"/>
    </source>
</evidence>
<feature type="region of interest" description="Disordered" evidence="1">
    <location>
        <begin position="27"/>
        <end position="72"/>
    </location>
</feature>
<organism evidence="3 4">
    <name type="scientific">Nocardioides aromaticivorans</name>
    <dbReference type="NCBI Taxonomy" id="200618"/>
    <lineage>
        <taxon>Bacteria</taxon>
        <taxon>Bacillati</taxon>
        <taxon>Actinomycetota</taxon>
        <taxon>Actinomycetes</taxon>
        <taxon>Propionibacteriales</taxon>
        <taxon>Nocardioidaceae</taxon>
        <taxon>Nocardioides</taxon>
    </lineage>
</organism>
<protein>
    <submittedName>
        <fullName evidence="3">Uncharacterized protein</fullName>
    </submittedName>
</protein>
<keyword evidence="2" id="KW-0732">Signal</keyword>
<feature type="signal peptide" evidence="2">
    <location>
        <begin position="1"/>
        <end position="25"/>
    </location>
</feature>
<reference evidence="3 4" key="1">
    <citation type="submission" date="2020-07" db="EMBL/GenBank/DDBJ databases">
        <title>Sequencing the genomes of 1000 actinobacteria strains.</title>
        <authorList>
            <person name="Klenk H.-P."/>
        </authorList>
    </citation>
    <scope>NUCLEOTIDE SEQUENCE [LARGE SCALE GENOMIC DNA]</scope>
    <source>
        <strain evidence="3 4">DSM 15131</strain>
    </source>
</reference>
<dbReference type="AlphaFoldDB" id="A0A7Y9ZFQ2"/>
<evidence type="ECO:0000256" key="1">
    <source>
        <dbReference type="SAM" id="MobiDB-lite"/>
    </source>
</evidence>
<comment type="caution">
    <text evidence="3">The sequence shown here is derived from an EMBL/GenBank/DDBJ whole genome shotgun (WGS) entry which is preliminary data.</text>
</comment>
<dbReference type="PROSITE" id="PS51257">
    <property type="entry name" value="PROKAR_LIPOPROTEIN"/>
    <property type="match status" value="1"/>
</dbReference>
<gene>
    <name evidence="3" type="ORF">BJ993_001672</name>
</gene>
<proteinExistence type="predicted"/>
<accession>A0A7Y9ZFQ2</accession>
<evidence type="ECO:0000256" key="2">
    <source>
        <dbReference type="SAM" id="SignalP"/>
    </source>
</evidence>